<name>A0A1H5QIR9_9PSEU</name>
<dbReference type="Proteomes" id="UP000198878">
    <property type="component" value="Unassembled WGS sequence"/>
</dbReference>
<gene>
    <name evidence="2" type="ORF">SAMN05421837_1021005</name>
</gene>
<reference evidence="3" key="1">
    <citation type="submission" date="2016-10" db="EMBL/GenBank/DDBJ databases">
        <authorList>
            <person name="Varghese N."/>
            <person name="Submissions S."/>
        </authorList>
    </citation>
    <scope>NUCLEOTIDE SEQUENCE [LARGE SCALE GENOMIC DNA]</scope>
    <source>
        <strain evidence="3">DSM 44654</strain>
    </source>
</reference>
<dbReference type="AlphaFoldDB" id="A0A1H5QIR9"/>
<evidence type="ECO:0000256" key="1">
    <source>
        <dbReference type="SAM" id="Phobius"/>
    </source>
</evidence>
<keyword evidence="3" id="KW-1185">Reference proteome</keyword>
<keyword evidence="1" id="KW-1133">Transmembrane helix</keyword>
<keyword evidence="1" id="KW-0812">Transmembrane</keyword>
<organism evidence="2 3">
    <name type="scientific">Amycolatopsis pretoriensis</name>
    <dbReference type="NCBI Taxonomy" id="218821"/>
    <lineage>
        <taxon>Bacteria</taxon>
        <taxon>Bacillati</taxon>
        <taxon>Actinomycetota</taxon>
        <taxon>Actinomycetes</taxon>
        <taxon>Pseudonocardiales</taxon>
        <taxon>Pseudonocardiaceae</taxon>
        <taxon>Amycolatopsis</taxon>
    </lineage>
</organism>
<sequence length="103" mass="10899">MSVHAALARPVSGTPRGRHAKPLPAWPRVVARTFFLVIALTSAGVVVLAGWPPVLLVVPAAVLLLLVASVTKLRTAARKIDTIFAEELSRETVPETGEGIEIS</sequence>
<protein>
    <submittedName>
        <fullName evidence="2">Uncharacterized protein</fullName>
    </submittedName>
</protein>
<evidence type="ECO:0000313" key="3">
    <source>
        <dbReference type="Proteomes" id="UP000198878"/>
    </source>
</evidence>
<proteinExistence type="predicted"/>
<accession>A0A1H5QIR9</accession>
<evidence type="ECO:0000313" key="2">
    <source>
        <dbReference type="EMBL" id="SEF25097.1"/>
    </source>
</evidence>
<dbReference type="RefSeq" id="WP_091389066.1">
    <property type="nucleotide sequence ID" value="NZ_FNUJ01000002.1"/>
</dbReference>
<feature type="transmembrane region" description="Helical" evidence="1">
    <location>
        <begin position="54"/>
        <end position="71"/>
    </location>
</feature>
<keyword evidence="1" id="KW-0472">Membrane</keyword>
<feature type="transmembrane region" description="Helical" evidence="1">
    <location>
        <begin position="29"/>
        <end position="48"/>
    </location>
</feature>
<dbReference type="EMBL" id="FNUJ01000002">
    <property type="protein sequence ID" value="SEF25097.1"/>
    <property type="molecule type" value="Genomic_DNA"/>
</dbReference>